<proteinExistence type="predicted"/>
<accession>A0A0B7BMK4</accession>
<organism evidence="1">
    <name type="scientific">Arion vulgaris</name>
    <dbReference type="NCBI Taxonomy" id="1028688"/>
    <lineage>
        <taxon>Eukaryota</taxon>
        <taxon>Metazoa</taxon>
        <taxon>Spiralia</taxon>
        <taxon>Lophotrochozoa</taxon>
        <taxon>Mollusca</taxon>
        <taxon>Gastropoda</taxon>
        <taxon>Heterobranchia</taxon>
        <taxon>Euthyneura</taxon>
        <taxon>Panpulmonata</taxon>
        <taxon>Eupulmonata</taxon>
        <taxon>Stylommatophora</taxon>
        <taxon>Helicina</taxon>
        <taxon>Arionoidea</taxon>
        <taxon>Arionidae</taxon>
        <taxon>Arion</taxon>
    </lineage>
</organism>
<reference evidence="1" key="1">
    <citation type="submission" date="2014-12" db="EMBL/GenBank/DDBJ databases">
        <title>Insight into the proteome of Arion vulgaris.</title>
        <authorList>
            <person name="Aradska J."/>
            <person name="Bulat T."/>
            <person name="Smidak R."/>
            <person name="Sarate P."/>
            <person name="Gangsoo J."/>
            <person name="Sialana F."/>
            <person name="Bilban M."/>
            <person name="Lubec G."/>
        </authorList>
    </citation>
    <scope>NUCLEOTIDE SEQUENCE</scope>
    <source>
        <tissue evidence="1">Skin</tissue>
    </source>
</reference>
<evidence type="ECO:0000313" key="1">
    <source>
        <dbReference type="EMBL" id="CEK94509.1"/>
    </source>
</evidence>
<gene>
    <name evidence="1" type="primary">ORF201178</name>
</gene>
<name>A0A0B7BMK4_9EUPU</name>
<sequence>MFIYAYCSVALTLNCISVVDIGTNIYVNILFAFFGNIVLQRITPETPIILRGAQLKEVDTFTYLG</sequence>
<dbReference type="EMBL" id="HACG01047644">
    <property type="protein sequence ID" value="CEK94509.1"/>
    <property type="molecule type" value="Transcribed_RNA"/>
</dbReference>
<protein>
    <submittedName>
        <fullName evidence="1">Uncharacterized protein</fullName>
    </submittedName>
</protein>
<feature type="non-terminal residue" evidence="1">
    <location>
        <position position="65"/>
    </location>
</feature>
<dbReference type="AlphaFoldDB" id="A0A0B7BMK4"/>